<dbReference type="Proteomes" id="UP001163046">
    <property type="component" value="Unassembled WGS sequence"/>
</dbReference>
<evidence type="ECO:0000313" key="3">
    <source>
        <dbReference type="Proteomes" id="UP001163046"/>
    </source>
</evidence>
<gene>
    <name evidence="2" type="ORF">OS493_023455</name>
</gene>
<comment type="caution">
    <text evidence="2">The sequence shown here is derived from an EMBL/GenBank/DDBJ whole genome shotgun (WGS) entry which is preliminary data.</text>
</comment>
<feature type="region of interest" description="Disordered" evidence="1">
    <location>
        <begin position="107"/>
        <end position="163"/>
    </location>
</feature>
<proteinExistence type="predicted"/>
<dbReference type="EMBL" id="MU825890">
    <property type="protein sequence ID" value="KAJ7384128.1"/>
    <property type="molecule type" value="Genomic_DNA"/>
</dbReference>
<feature type="compositionally biased region" description="Low complexity" evidence="1">
    <location>
        <begin position="107"/>
        <end position="124"/>
    </location>
</feature>
<evidence type="ECO:0000256" key="1">
    <source>
        <dbReference type="SAM" id="MobiDB-lite"/>
    </source>
</evidence>
<dbReference type="OrthoDB" id="10479736at2759"/>
<feature type="compositionally biased region" description="Basic and acidic residues" evidence="1">
    <location>
        <begin position="129"/>
        <end position="163"/>
    </location>
</feature>
<name>A0A9W9ZNP1_9CNID</name>
<organism evidence="2 3">
    <name type="scientific">Desmophyllum pertusum</name>
    <dbReference type="NCBI Taxonomy" id="174260"/>
    <lineage>
        <taxon>Eukaryota</taxon>
        <taxon>Metazoa</taxon>
        <taxon>Cnidaria</taxon>
        <taxon>Anthozoa</taxon>
        <taxon>Hexacorallia</taxon>
        <taxon>Scleractinia</taxon>
        <taxon>Caryophylliina</taxon>
        <taxon>Caryophylliidae</taxon>
        <taxon>Desmophyllum</taxon>
    </lineage>
</organism>
<evidence type="ECO:0000313" key="2">
    <source>
        <dbReference type="EMBL" id="KAJ7384128.1"/>
    </source>
</evidence>
<accession>A0A9W9ZNP1</accession>
<keyword evidence="3" id="KW-1185">Reference proteome</keyword>
<protein>
    <submittedName>
        <fullName evidence="2">Uncharacterized protein</fullName>
    </submittedName>
</protein>
<dbReference type="AlphaFoldDB" id="A0A9W9ZNP1"/>
<sequence length="163" mass="18052">MRPMVPVVIQGGRGVAMATAVGQQGAVPSQYQQAPVHVQTQYPSNQRRMYNIERRVPKAGEMYGSEAVMQGAHSLMSYGDGAIPTGYEIQGERGQFNQYAYQRYGSSAQGANASGSHQYQPYNKQKNKQYKDRRGSSPRAQHQDTGKKHGRKTPESERTAGEQ</sequence>
<reference evidence="2" key="1">
    <citation type="submission" date="2023-01" db="EMBL/GenBank/DDBJ databases">
        <title>Genome assembly of the deep-sea coral Lophelia pertusa.</title>
        <authorList>
            <person name="Herrera S."/>
            <person name="Cordes E."/>
        </authorList>
    </citation>
    <scope>NUCLEOTIDE SEQUENCE</scope>
    <source>
        <strain evidence="2">USNM1676648</strain>
        <tissue evidence="2">Polyp</tissue>
    </source>
</reference>